<dbReference type="EMBL" id="DF973372">
    <property type="protein sequence ID" value="GAU28415.1"/>
    <property type="molecule type" value="Genomic_DNA"/>
</dbReference>
<name>A0A2Z6MXG1_TRISU</name>
<dbReference type="InterPro" id="IPR044730">
    <property type="entry name" value="RNase_H-like_dom_plant"/>
</dbReference>
<dbReference type="GO" id="GO:0003676">
    <property type="term" value="F:nucleic acid binding"/>
    <property type="evidence" value="ECO:0007669"/>
    <property type="project" value="InterPro"/>
</dbReference>
<dbReference type="GO" id="GO:0004523">
    <property type="term" value="F:RNA-DNA hybrid ribonuclease activity"/>
    <property type="evidence" value="ECO:0007669"/>
    <property type="project" value="InterPro"/>
</dbReference>
<protein>
    <submittedName>
        <fullName evidence="3">Uncharacterized protein</fullName>
    </submittedName>
</protein>
<organism evidence="3 4">
    <name type="scientific">Trifolium subterraneum</name>
    <name type="common">Subterranean clover</name>
    <dbReference type="NCBI Taxonomy" id="3900"/>
    <lineage>
        <taxon>Eukaryota</taxon>
        <taxon>Viridiplantae</taxon>
        <taxon>Streptophyta</taxon>
        <taxon>Embryophyta</taxon>
        <taxon>Tracheophyta</taxon>
        <taxon>Spermatophyta</taxon>
        <taxon>Magnoliopsida</taxon>
        <taxon>eudicotyledons</taxon>
        <taxon>Gunneridae</taxon>
        <taxon>Pentapetalae</taxon>
        <taxon>rosids</taxon>
        <taxon>fabids</taxon>
        <taxon>Fabales</taxon>
        <taxon>Fabaceae</taxon>
        <taxon>Papilionoideae</taxon>
        <taxon>50 kb inversion clade</taxon>
        <taxon>NPAAA clade</taxon>
        <taxon>Hologalegina</taxon>
        <taxon>IRL clade</taxon>
        <taxon>Trifolieae</taxon>
        <taxon>Trifolium</taxon>
    </lineage>
</organism>
<keyword evidence="4" id="KW-1185">Reference proteome</keyword>
<feature type="domain" description="RNase H type-1" evidence="1">
    <location>
        <begin position="324"/>
        <end position="439"/>
    </location>
</feature>
<dbReference type="AlphaFoldDB" id="A0A2Z6MXG1"/>
<dbReference type="InterPro" id="IPR052929">
    <property type="entry name" value="RNase_H-like_EbsB-rel"/>
</dbReference>
<gene>
    <name evidence="3" type="ORF">TSUD_54670</name>
</gene>
<dbReference type="InterPro" id="IPR002156">
    <property type="entry name" value="RNaseH_domain"/>
</dbReference>
<feature type="domain" description="Reverse transcriptase zinc-binding" evidence="2">
    <location>
        <begin position="182"/>
        <end position="224"/>
    </location>
</feature>
<dbReference type="InterPro" id="IPR012337">
    <property type="entry name" value="RNaseH-like_sf"/>
</dbReference>
<evidence type="ECO:0000313" key="4">
    <source>
        <dbReference type="Proteomes" id="UP000242715"/>
    </source>
</evidence>
<dbReference type="Pfam" id="PF13456">
    <property type="entry name" value="RVT_3"/>
    <property type="match status" value="1"/>
</dbReference>
<accession>A0A2Z6MXG1</accession>
<dbReference type="InterPro" id="IPR026960">
    <property type="entry name" value="RVT-Znf"/>
</dbReference>
<dbReference type="Gene3D" id="3.30.420.10">
    <property type="entry name" value="Ribonuclease H-like superfamily/Ribonuclease H"/>
    <property type="match status" value="1"/>
</dbReference>
<reference evidence="4" key="1">
    <citation type="journal article" date="2017" name="Front. Plant Sci.">
        <title>Climate Clever Clovers: New Paradigm to Reduce the Environmental Footprint of Ruminants by Breeding Low Methanogenic Forages Utilizing Haplotype Variation.</title>
        <authorList>
            <person name="Kaur P."/>
            <person name="Appels R."/>
            <person name="Bayer P.E."/>
            <person name="Keeble-Gagnere G."/>
            <person name="Wang J."/>
            <person name="Hirakawa H."/>
            <person name="Shirasawa K."/>
            <person name="Vercoe P."/>
            <person name="Stefanova K."/>
            <person name="Durmic Z."/>
            <person name="Nichols P."/>
            <person name="Revell C."/>
            <person name="Isobe S.N."/>
            <person name="Edwards D."/>
            <person name="Erskine W."/>
        </authorList>
    </citation>
    <scope>NUCLEOTIDE SEQUENCE [LARGE SCALE GENOMIC DNA]</scope>
    <source>
        <strain evidence="4">cv. Daliak</strain>
    </source>
</reference>
<evidence type="ECO:0000259" key="1">
    <source>
        <dbReference type="Pfam" id="PF13456"/>
    </source>
</evidence>
<proteinExistence type="predicted"/>
<dbReference type="OrthoDB" id="1734132at2759"/>
<dbReference type="InterPro" id="IPR036397">
    <property type="entry name" value="RNaseH_sf"/>
</dbReference>
<dbReference type="CDD" id="cd06222">
    <property type="entry name" value="RNase_H_like"/>
    <property type="match status" value="1"/>
</dbReference>
<evidence type="ECO:0000313" key="3">
    <source>
        <dbReference type="EMBL" id="GAU28415.1"/>
    </source>
</evidence>
<dbReference type="Proteomes" id="UP000242715">
    <property type="component" value="Unassembled WGS sequence"/>
</dbReference>
<dbReference type="Pfam" id="PF13966">
    <property type="entry name" value="zf-RVT"/>
    <property type="match status" value="1"/>
</dbReference>
<dbReference type="PANTHER" id="PTHR47074">
    <property type="entry name" value="BNAC02G40300D PROTEIN"/>
    <property type="match status" value="1"/>
</dbReference>
<sequence>MSILKTYEEASGQEINMAKSEVFFSRNLSKAAQEDLSRIMGVRHVLGTGNYLGLPSMIGRKKKDTFAFVKDRIWKRINSWRGRAMSKAGKEWLAWDRMAYSKALGGMGFRDLRLFNMAMVAKQDCNFMTKPDTLVAKIYNARWRIGNGTKINVMTEPWLREEDGLWMKSPQIQGRGDGIIAQEDWKGLWKIHTPPKAKHLLWRICKGCLPTRSRLKERCVSCNDSIEAMQTTGLYGIVSTRIQHVNTVKDIIMDICRYEDRVVAGKFAMLVWILWNNRNNHVWNNTKEPGQQLGVKAVCMWNEWEAVQTVRNNTAQSAQALQIQRHRKTSAGWCVRDHMGQFVIAGTSWIQGKYSTIEGESIALLEAMKELGERGFSNVTFEIDSKNIVDAIQRIRDGLSEFSSIICMIRNIMSLHPSFEVKFIKRQANMVAHTLARAAISWSSRCIFESLPPCIELLLFNKMN</sequence>
<dbReference type="SUPFAM" id="SSF53098">
    <property type="entry name" value="Ribonuclease H-like"/>
    <property type="match status" value="1"/>
</dbReference>
<dbReference type="PANTHER" id="PTHR47074:SF48">
    <property type="entry name" value="POLYNUCLEOTIDYL TRANSFERASE, RIBONUCLEASE H-LIKE SUPERFAMILY PROTEIN"/>
    <property type="match status" value="1"/>
</dbReference>
<evidence type="ECO:0000259" key="2">
    <source>
        <dbReference type="Pfam" id="PF13966"/>
    </source>
</evidence>